<dbReference type="KEGG" id="act:ACLA_002150"/>
<evidence type="ECO:0000313" key="2">
    <source>
        <dbReference type="Proteomes" id="UP000006701"/>
    </source>
</evidence>
<protein>
    <submittedName>
        <fullName evidence="1">Uncharacterized protein</fullName>
    </submittedName>
</protein>
<dbReference type="AlphaFoldDB" id="A1C536"/>
<dbReference type="GeneID" id="4708603"/>
<dbReference type="Proteomes" id="UP000006701">
    <property type="component" value="Unassembled WGS sequence"/>
</dbReference>
<keyword evidence="2" id="KW-1185">Reference proteome</keyword>
<dbReference type="RefSeq" id="XP_001276230.1">
    <property type="nucleotide sequence ID" value="XM_001276229.1"/>
</dbReference>
<dbReference type="EMBL" id="DS027004">
    <property type="protein sequence ID" value="EAW14804.1"/>
    <property type="molecule type" value="Genomic_DNA"/>
</dbReference>
<evidence type="ECO:0000313" key="1">
    <source>
        <dbReference type="EMBL" id="EAW14804.1"/>
    </source>
</evidence>
<dbReference type="VEuPathDB" id="FungiDB:ACLA_002150"/>
<dbReference type="HOGENOM" id="CLU_3013767_0_0_1"/>
<organism evidence="1 2">
    <name type="scientific">Aspergillus clavatus (strain ATCC 1007 / CBS 513.65 / DSM 816 / NCTC 3887 / NRRL 1 / QM 1276 / 107)</name>
    <dbReference type="NCBI Taxonomy" id="344612"/>
    <lineage>
        <taxon>Eukaryota</taxon>
        <taxon>Fungi</taxon>
        <taxon>Dikarya</taxon>
        <taxon>Ascomycota</taxon>
        <taxon>Pezizomycotina</taxon>
        <taxon>Eurotiomycetes</taxon>
        <taxon>Eurotiomycetidae</taxon>
        <taxon>Eurotiales</taxon>
        <taxon>Aspergillaceae</taxon>
        <taxon>Aspergillus</taxon>
        <taxon>Aspergillus subgen. Fumigati</taxon>
    </lineage>
</organism>
<accession>A1C536</accession>
<gene>
    <name evidence="1" type="ORF">ACLA_002150</name>
</gene>
<proteinExistence type="predicted"/>
<sequence length="56" mass="6184">MAAPSWVPERSAQWHWLGQKAGGRVYDGKSSISCQSALTMENFDMQLVCTQGGDYC</sequence>
<name>A1C536_ASPCL</name>
<reference evidence="1 2" key="1">
    <citation type="journal article" date="2008" name="PLoS Genet.">
        <title>Genomic islands in the pathogenic filamentous fungus Aspergillus fumigatus.</title>
        <authorList>
            <person name="Fedorova N.D."/>
            <person name="Khaldi N."/>
            <person name="Joardar V.S."/>
            <person name="Maiti R."/>
            <person name="Amedeo P."/>
            <person name="Anderson M.J."/>
            <person name="Crabtree J."/>
            <person name="Silva J.C."/>
            <person name="Badger J.H."/>
            <person name="Albarraq A."/>
            <person name="Angiuoli S."/>
            <person name="Bussey H."/>
            <person name="Bowyer P."/>
            <person name="Cotty P.J."/>
            <person name="Dyer P.S."/>
            <person name="Egan A."/>
            <person name="Galens K."/>
            <person name="Fraser-Liggett C.M."/>
            <person name="Haas B.J."/>
            <person name="Inman J.M."/>
            <person name="Kent R."/>
            <person name="Lemieux S."/>
            <person name="Malavazi I."/>
            <person name="Orvis J."/>
            <person name="Roemer T."/>
            <person name="Ronning C.M."/>
            <person name="Sundaram J.P."/>
            <person name="Sutton G."/>
            <person name="Turner G."/>
            <person name="Venter J.C."/>
            <person name="White O.R."/>
            <person name="Whitty B.R."/>
            <person name="Youngman P."/>
            <person name="Wolfe K.H."/>
            <person name="Goldman G.H."/>
            <person name="Wortman J.R."/>
            <person name="Jiang B."/>
            <person name="Denning D.W."/>
            <person name="Nierman W.C."/>
        </authorList>
    </citation>
    <scope>NUCLEOTIDE SEQUENCE [LARGE SCALE GENOMIC DNA]</scope>
    <source>
        <strain evidence="2">ATCC 1007 / CBS 513.65 / DSM 816 / NCTC 3887 / NRRL 1</strain>
    </source>
</reference>